<reference evidence="1 2" key="1">
    <citation type="submission" date="2023-01" db="EMBL/GenBank/DDBJ databases">
        <title>Cultivation and genomic characterization of new, ubiquitous marine nitrite-oxidizing bacteria from the Nitrospirales.</title>
        <authorList>
            <person name="Mueller A.J."/>
            <person name="Daebeler A."/>
            <person name="Herbold C.W."/>
            <person name="Kirkegaard R.H."/>
            <person name="Daims H."/>
        </authorList>
    </citation>
    <scope>NUCLEOTIDE SEQUENCE [LARGE SCALE GENOMIC DNA]</scope>
    <source>
        <strain evidence="1 2">DK</strain>
    </source>
</reference>
<sequence length="72" mass="7862">MFIGIDVAEQVDADAGLGVMDRPPECPTSPRGFLASALNNQVSGRAVFRELEMLETSCLVESKTFDLYSPHM</sequence>
<dbReference type="RefSeq" id="WP_312746110.1">
    <property type="nucleotide sequence ID" value="NZ_CP116968.1"/>
</dbReference>
<evidence type="ECO:0000313" key="2">
    <source>
        <dbReference type="Proteomes" id="UP001302494"/>
    </source>
</evidence>
<name>A0AA96GJK4_9BACT</name>
<organism evidence="1 2">
    <name type="scientific">Candidatus Nitrospira neomarina</name>
    <dbReference type="NCBI Taxonomy" id="3020899"/>
    <lineage>
        <taxon>Bacteria</taxon>
        <taxon>Pseudomonadati</taxon>
        <taxon>Nitrospirota</taxon>
        <taxon>Nitrospiria</taxon>
        <taxon>Nitrospirales</taxon>
        <taxon>Nitrospiraceae</taxon>
        <taxon>Nitrospira</taxon>
    </lineage>
</organism>
<accession>A0AA96GJK4</accession>
<evidence type="ECO:0000313" key="1">
    <source>
        <dbReference type="EMBL" id="WNM62512.1"/>
    </source>
</evidence>
<dbReference type="EMBL" id="CP116968">
    <property type="protein sequence ID" value="WNM62512.1"/>
    <property type="molecule type" value="Genomic_DNA"/>
</dbReference>
<protein>
    <submittedName>
        <fullName evidence="1">Uncharacterized protein</fullName>
    </submittedName>
</protein>
<proteinExistence type="predicted"/>
<keyword evidence="2" id="KW-1185">Reference proteome</keyword>
<dbReference type="KEGG" id="nneo:PQG83_01845"/>
<dbReference type="AlphaFoldDB" id="A0AA96GJK4"/>
<gene>
    <name evidence="1" type="ORF">PQG83_01845</name>
</gene>
<dbReference type="Proteomes" id="UP001302494">
    <property type="component" value="Chromosome"/>
</dbReference>